<evidence type="ECO:0000256" key="2">
    <source>
        <dbReference type="ARBA" id="ARBA00008688"/>
    </source>
</evidence>
<gene>
    <name evidence="9" type="ORF">chiPu_0003072</name>
</gene>
<dbReference type="Proteomes" id="UP000287033">
    <property type="component" value="Unassembled WGS sequence"/>
</dbReference>
<feature type="transmembrane region" description="Helical" evidence="8">
    <location>
        <begin position="82"/>
        <end position="106"/>
    </location>
</feature>
<dbReference type="OrthoDB" id="9353106at2759"/>
<evidence type="ECO:0000313" key="9">
    <source>
        <dbReference type="EMBL" id="GCC24670.1"/>
    </source>
</evidence>
<comment type="similarity">
    <text evidence="2">Belongs to the RELT family.</text>
</comment>
<reference evidence="9 10" key="1">
    <citation type="journal article" date="2018" name="Nat. Ecol. Evol.">
        <title>Shark genomes provide insights into elasmobranch evolution and the origin of vertebrates.</title>
        <authorList>
            <person name="Hara Y"/>
            <person name="Yamaguchi K"/>
            <person name="Onimaru K"/>
            <person name="Kadota M"/>
            <person name="Koyanagi M"/>
            <person name="Keeley SD"/>
            <person name="Tatsumi K"/>
            <person name="Tanaka K"/>
            <person name="Motone F"/>
            <person name="Kageyama Y"/>
            <person name="Nozu R"/>
            <person name="Adachi N"/>
            <person name="Nishimura O"/>
            <person name="Nakagawa R"/>
            <person name="Tanegashima C"/>
            <person name="Kiyatake I"/>
            <person name="Matsumoto R"/>
            <person name="Murakumo K"/>
            <person name="Nishida K"/>
            <person name="Terakita A"/>
            <person name="Kuratani S"/>
            <person name="Sato K"/>
            <person name="Hyodo S Kuraku.S."/>
        </authorList>
    </citation>
    <scope>NUCLEOTIDE SEQUENCE [LARGE SCALE GENOMIC DNA]</scope>
</reference>
<keyword evidence="4 8" id="KW-0812">Transmembrane</keyword>
<evidence type="ECO:0000313" key="10">
    <source>
        <dbReference type="Proteomes" id="UP000287033"/>
    </source>
</evidence>
<feature type="region of interest" description="Disordered" evidence="7">
    <location>
        <begin position="166"/>
        <end position="237"/>
    </location>
</feature>
<evidence type="ECO:0000256" key="7">
    <source>
        <dbReference type="SAM" id="MobiDB-lite"/>
    </source>
</evidence>
<evidence type="ECO:0000256" key="4">
    <source>
        <dbReference type="ARBA" id="ARBA00022692"/>
    </source>
</evidence>
<dbReference type="AlphaFoldDB" id="A0A401S2Q1"/>
<proteinExistence type="inferred from homology"/>
<dbReference type="InterPro" id="IPR022248">
    <property type="entry name" value="TNF_rcpt_RELT"/>
</dbReference>
<dbReference type="GO" id="GO:0005886">
    <property type="term" value="C:plasma membrane"/>
    <property type="evidence" value="ECO:0007669"/>
    <property type="project" value="UniProtKB-SubCell"/>
</dbReference>
<evidence type="ECO:0008006" key="11">
    <source>
        <dbReference type="Google" id="ProtNLM"/>
    </source>
</evidence>
<evidence type="ECO:0000256" key="1">
    <source>
        <dbReference type="ARBA" id="ARBA00004162"/>
    </source>
</evidence>
<evidence type="ECO:0000256" key="3">
    <source>
        <dbReference type="ARBA" id="ARBA00022475"/>
    </source>
</evidence>
<keyword evidence="6 8" id="KW-0472">Membrane</keyword>
<dbReference type="Pfam" id="PF12606">
    <property type="entry name" value="RELT"/>
    <property type="match status" value="1"/>
</dbReference>
<protein>
    <recommendedName>
        <fullName evidence="11">RELT-like protein 1</fullName>
    </recommendedName>
</protein>
<keyword evidence="10" id="KW-1185">Reference proteome</keyword>
<organism evidence="9 10">
    <name type="scientific">Chiloscyllium punctatum</name>
    <name type="common">Brownbanded bambooshark</name>
    <name type="synonym">Hemiscyllium punctatum</name>
    <dbReference type="NCBI Taxonomy" id="137246"/>
    <lineage>
        <taxon>Eukaryota</taxon>
        <taxon>Metazoa</taxon>
        <taxon>Chordata</taxon>
        <taxon>Craniata</taxon>
        <taxon>Vertebrata</taxon>
        <taxon>Chondrichthyes</taxon>
        <taxon>Elasmobranchii</taxon>
        <taxon>Galeomorphii</taxon>
        <taxon>Galeoidea</taxon>
        <taxon>Orectolobiformes</taxon>
        <taxon>Hemiscylliidae</taxon>
        <taxon>Chiloscyllium</taxon>
    </lineage>
</organism>
<comment type="subcellular location">
    <subcellularLocation>
        <location evidence="1">Cell membrane</location>
        <topology evidence="1">Single-pass membrane protein</topology>
    </subcellularLocation>
</comment>
<feature type="compositionally biased region" description="Basic and acidic residues" evidence="7">
    <location>
        <begin position="293"/>
        <end position="307"/>
    </location>
</feature>
<dbReference type="PANTHER" id="PTHR31037">
    <property type="entry name" value="RELT-LIKE PROTEIN 1-RELATED"/>
    <property type="match status" value="1"/>
</dbReference>
<evidence type="ECO:0000256" key="6">
    <source>
        <dbReference type="ARBA" id="ARBA00023136"/>
    </source>
</evidence>
<keyword evidence="3" id="KW-1003">Cell membrane</keyword>
<feature type="region of interest" description="Disordered" evidence="7">
    <location>
        <begin position="273"/>
        <end position="307"/>
    </location>
</feature>
<sequence>MTDCTETLLGCRRSRENVTPPLVDPHFPAAVPGREARAGSVGVCKARSACRAAVVRVRVEMEPQSSGQGMNQTGPNNVHPEYIALGLVPVFFLTGLLGIFICHILTKKGYRCTTDRESECGEKVAATQMDFCDSNECNADTVGQMVHYIMKNPANAEALHAMLDHHTESPTSPSSPNGPPSPVTPDSPTSPVSPAGSLTNHSAHERHLHTVGGIAGKSTCSRCSRRKSKRSKDFRRSRAGEVTVFAVGRFRVTHVDPKSHSNHQKVLIAEPPDDMCNEANTDNQEVPNPPGKLDAKEETLQETKDLQ</sequence>
<feature type="compositionally biased region" description="Basic residues" evidence="7">
    <location>
        <begin position="223"/>
        <end position="233"/>
    </location>
</feature>
<dbReference type="EMBL" id="BEZZ01000063">
    <property type="protein sequence ID" value="GCC24670.1"/>
    <property type="molecule type" value="Genomic_DNA"/>
</dbReference>
<keyword evidence="5 8" id="KW-1133">Transmembrane helix</keyword>
<evidence type="ECO:0000256" key="5">
    <source>
        <dbReference type="ARBA" id="ARBA00022989"/>
    </source>
</evidence>
<accession>A0A401S2Q1</accession>
<dbReference type="GO" id="GO:1900745">
    <property type="term" value="P:positive regulation of p38MAPK cascade"/>
    <property type="evidence" value="ECO:0007669"/>
    <property type="project" value="InterPro"/>
</dbReference>
<comment type="caution">
    <text evidence="9">The sequence shown here is derived from an EMBL/GenBank/DDBJ whole genome shotgun (WGS) entry which is preliminary data.</text>
</comment>
<dbReference type="InterPro" id="IPR042315">
    <property type="entry name" value="RELL1"/>
</dbReference>
<evidence type="ECO:0000256" key="8">
    <source>
        <dbReference type="SAM" id="Phobius"/>
    </source>
</evidence>
<name>A0A401S2Q1_CHIPU</name>
<dbReference type="PANTHER" id="PTHR31037:SF1">
    <property type="entry name" value="RELT-LIKE PROTEIN 1"/>
    <property type="match status" value="1"/>
</dbReference>
<feature type="compositionally biased region" description="Pro residues" evidence="7">
    <location>
        <begin position="176"/>
        <end position="185"/>
    </location>
</feature>